<dbReference type="SMART" id="SM00252">
    <property type="entry name" value="SH2"/>
    <property type="match status" value="1"/>
</dbReference>
<dbReference type="RefSeq" id="XP_001749008.1">
    <property type="nucleotide sequence ID" value="XM_001748956.1"/>
</dbReference>
<dbReference type="InterPro" id="IPR000980">
    <property type="entry name" value="SH2"/>
</dbReference>
<dbReference type="Proteomes" id="UP000001357">
    <property type="component" value="Unassembled WGS sequence"/>
</dbReference>
<dbReference type="AlphaFoldDB" id="A9V8H4"/>
<dbReference type="PANTHER" id="PTHR44592">
    <property type="entry name" value="NUDIX HYDROLASE DOMAIN-CONTAINING PROTEIN"/>
    <property type="match status" value="1"/>
</dbReference>
<dbReference type="GeneID" id="5894348"/>
<feature type="signal peptide" evidence="3">
    <location>
        <begin position="1"/>
        <end position="18"/>
    </location>
</feature>
<feature type="region of interest" description="Disordered" evidence="2">
    <location>
        <begin position="424"/>
        <end position="458"/>
    </location>
</feature>
<dbReference type="PROSITE" id="PS50001">
    <property type="entry name" value="SH2"/>
    <property type="match status" value="1"/>
</dbReference>
<keyword evidence="1" id="KW-0727">SH2 domain</keyword>
<dbReference type="PANTHER" id="PTHR44592:SF3">
    <property type="entry name" value="SECRETED PROTEIN"/>
    <property type="match status" value="1"/>
</dbReference>
<feature type="chain" id="PRO_5002745392" description="SH2 domain-containing protein" evidence="3">
    <location>
        <begin position="19"/>
        <end position="458"/>
    </location>
</feature>
<evidence type="ECO:0000313" key="5">
    <source>
        <dbReference type="EMBL" id="EDQ86083.1"/>
    </source>
</evidence>
<evidence type="ECO:0000256" key="2">
    <source>
        <dbReference type="SAM" id="MobiDB-lite"/>
    </source>
</evidence>
<dbReference type="EMBL" id="CH991568">
    <property type="protein sequence ID" value="EDQ86083.1"/>
    <property type="molecule type" value="Genomic_DNA"/>
</dbReference>
<protein>
    <recommendedName>
        <fullName evidence="4">SH2 domain-containing protein</fullName>
    </recommendedName>
</protein>
<keyword evidence="6" id="KW-1185">Reference proteome</keyword>
<evidence type="ECO:0000313" key="6">
    <source>
        <dbReference type="Proteomes" id="UP000001357"/>
    </source>
</evidence>
<sequence length="458" mass="48930">MHLSLSLCLSLCVSLCLSLSLSLSLCLSLSLSLCLSPSLPALTSRRLSHWQRTPAPPSSLFRVPCLSSLRGLGRRLACVADVLEGDVVHRLLKRHPTPIMAGLVRGGASSSPLAAPAQSVLSSPKLTSESSDSNSNNNNNNNNSDDGAPSAPTNVLAANTPTSTSEPISVSPGSNHYQTLRGLRNRLLKATHTVDPRPRSAPSSGDESERSVSPQQSPRSPRSPRFTNRPQWHLRLRATNSDSSLSQGPNSFDCSDEEVANNATVDNPEQAGRLRSDSTGSEVSIGTAWDNCAPSGHDSPITARPASLHLYETPKSSSPLAHVRTVPPSEDYHHGFITRQVAEQRLTAFGLQDGTFLIREKQARLVYALSVVSDGKIQHHIIERAVRKDGTLGSHYILNGKRLRDCTSLQAVVDRLKGYNKSSGRTILTRPCPPPTTVGGPTTSSAGSPPSHEGGSDK</sequence>
<dbReference type="Gene3D" id="3.30.505.10">
    <property type="entry name" value="SH2 domain"/>
    <property type="match status" value="1"/>
</dbReference>
<feature type="compositionally biased region" description="Polar residues" evidence="2">
    <location>
        <begin position="151"/>
        <end position="177"/>
    </location>
</feature>
<dbReference type="KEGG" id="mbr:MONBRDRAFT_28545"/>
<dbReference type="InterPro" id="IPR036860">
    <property type="entry name" value="SH2_dom_sf"/>
</dbReference>
<dbReference type="Pfam" id="PF00017">
    <property type="entry name" value="SH2"/>
    <property type="match status" value="1"/>
</dbReference>
<dbReference type="SUPFAM" id="SSF55550">
    <property type="entry name" value="SH2 domain"/>
    <property type="match status" value="1"/>
</dbReference>
<gene>
    <name evidence="5" type="ORF">MONBRDRAFT_28545</name>
</gene>
<keyword evidence="3" id="KW-0732">Signal</keyword>
<proteinExistence type="predicted"/>
<feature type="compositionally biased region" description="Low complexity" evidence="2">
    <location>
        <begin position="112"/>
        <end position="146"/>
    </location>
</feature>
<feature type="region of interest" description="Disordered" evidence="2">
    <location>
        <begin position="263"/>
        <end position="285"/>
    </location>
</feature>
<feature type="domain" description="SH2" evidence="4">
    <location>
        <begin position="332"/>
        <end position="432"/>
    </location>
</feature>
<dbReference type="CDD" id="cd00173">
    <property type="entry name" value="SH2"/>
    <property type="match status" value="1"/>
</dbReference>
<name>A9V8H4_MONBE</name>
<evidence type="ECO:0000256" key="1">
    <source>
        <dbReference type="PROSITE-ProRule" id="PRU00191"/>
    </source>
</evidence>
<evidence type="ECO:0000259" key="4">
    <source>
        <dbReference type="PROSITE" id="PS50001"/>
    </source>
</evidence>
<dbReference type="InParanoid" id="A9V8H4"/>
<feature type="compositionally biased region" description="Low complexity" evidence="2">
    <location>
        <begin position="437"/>
        <end position="451"/>
    </location>
</feature>
<feature type="compositionally biased region" description="Low complexity" evidence="2">
    <location>
        <begin position="211"/>
        <end position="225"/>
    </location>
</feature>
<accession>A9V8H4</accession>
<feature type="region of interest" description="Disordered" evidence="2">
    <location>
        <begin position="189"/>
        <end position="231"/>
    </location>
</feature>
<feature type="region of interest" description="Disordered" evidence="2">
    <location>
        <begin position="112"/>
        <end position="177"/>
    </location>
</feature>
<evidence type="ECO:0000256" key="3">
    <source>
        <dbReference type="SAM" id="SignalP"/>
    </source>
</evidence>
<organism evidence="5 6">
    <name type="scientific">Monosiga brevicollis</name>
    <name type="common">Choanoflagellate</name>
    <dbReference type="NCBI Taxonomy" id="81824"/>
    <lineage>
        <taxon>Eukaryota</taxon>
        <taxon>Choanoflagellata</taxon>
        <taxon>Craspedida</taxon>
        <taxon>Salpingoecidae</taxon>
        <taxon>Monosiga</taxon>
    </lineage>
</organism>
<reference evidence="5 6" key="1">
    <citation type="journal article" date="2008" name="Nature">
        <title>The genome of the choanoflagellate Monosiga brevicollis and the origin of metazoans.</title>
        <authorList>
            <consortium name="JGI Sequencing"/>
            <person name="King N."/>
            <person name="Westbrook M.J."/>
            <person name="Young S.L."/>
            <person name="Kuo A."/>
            <person name="Abedin M."/>
            <person name="Chapman J."/>
            <person name="Fairclough S."/>
            <person name="Hellsten U."/>
            <person name="Isogai Y."/>
            <person name="Letunic I."/>
            <person name="Marr M."/>
            <person name="Pincus D."/>
            <person name="Putnam N."/>
            <person name="Rokas A."/>
            <person name="Wright K.J."/>
            <person name="Zuzow R."/>
            <person name="Dirks W."/>
            <person name="Good M."/>
            <person name="Goodstein D."/>
            <person name="Lemons D."/>
            <person name="Li W."/>
            <person name="Lyons J.B."/>
            <person name="Morris A."/>
            <person name="Nichols S."/>
            <person name="Richter D.J."/>
            <person name="Salamov A."/>
            <person name="Bork P."/>
            <person name="Lim W.A."/>
            <person name="Manning G."/>
            <person name="Miller W.T."/>
            <person name="McGinnis W."/>
            <person name="Shapiro H."/>
            <person name="Tjian R."/>
            <person name="Grigoriev I.V."/>
            <person name="Rokhsar D."/>
        </authorList>
    </citation>
    <scope>NUCLEOTIDE SEQUENCE [LARGE SCALE GENOMIC DNA]</scope>
    <source>
        <strain evidence="6">MX1 / ATCC 50154</strain>
    </source>
</reference>